<evidence type="ECO:0000313" key="2">
    <source>
        <dbReference type="Proteomes" id="UP001583193"/>
    </source>
</evidence>
<accession>A0ABR3XDB7</accession>
<gene>
    <name evidence="1" type="ORF">Plec18167_006264</name>
</gene>
<proteinExistence type="predicted"/>
<reference evidence="1 2" key="1">
    <citation type="journal article" date="2024" name="IMA Fungus">
        <title>IMA Genome - F19 : A genome assembly and annotation guide to empower mycologists, including annotated draft genome sequences of Ceratocystis pirilliformis, Diaporthe australafricana, Fusarium ophioides, Paecilomyces lecythidis, and Sporothrix stenoceras.</title>
        <authorList>
            <person name="Aylward J."/>
            <person name="Wilson A.M."/>
            <person name="Visagie C.M."/>
            <person name="Spraker J."/>
            <person name="Barnes I."/>
            <person name="Buitendag C."/>
            <person name="Ceriani C."/>
            <person name="Del Mar Angel L."/>
            <person name="du Plessis D."/>
            <person name="Fuchs T."/>
            <person name="Gasser K."/>
            <person name="Kramer D."/>
            <person name="Li W."/>
            <person name="Munsamy K."/>
            <person name="Piso A."/>
            <person name="Price J.L."/>
            <person name="Sonnekus B."/>
            <person name="Thomas C."/>
            <person name="van der Nest A."/>
            <person name="van Dijk A."/>
            <person name="van Heerden A."/>
            <person name="van Vuuren N."/>
            <person name="Yilmaz N."/>
            <person name="Duong T.A."/>
            <person name="van der Merwe N.A."/>
            <person name="Wingfield M.J."/>
            <person name="Wingfield B.D."/>
        </authorList>
    </citation>
    <scope>NUCLEOTIDE SEQUENCE [LARGE SCALE GENOMIC DNA]</scope>
    <source>
        <strain evidence="1 2">CMW 18167</strain>
    </source>
</reference>
<evidence type="ECO:0000313" key="1">
    <source>
        <dbReference type="EMBL" id="KAL1873746.1"/>
    </source>
</evidence>
<dbReference type="Proteomes" id="UP001583193">
    <property type="component" value="Unassembled WGS sequence"/>
</dbReference>
<keyword evidence="2" id="KW-1185">Reference proteome</keyword>
<evidence type="ECO:0008006" key="3">
    <source>
        <dbReference type="Google" id="ProtNLM"/>
    </source>
</evidence>
<protein>
    <recommendedName>
        <fullName evidence="3">F-box domain-containing protein</fullName>
    </recommendedName>
</protein>
<name>A0ABR3XDB7_9EURO</name>
<dbReference type="EMBL" id="JAVDPF010000021">
    <property type="protein sequence ID" value="KAL1873746.1"/>
    <property type="molecule type" value="Genomic_DNA"/>
</dbReference>
<comment type="caution">
    <text evidence="1">The sequence shown here is derived from an EMBL/GenBank/DDBJ whole genome shotgun (WGS) entry which is preliminary data.</text>
</comment>
<organism evidence="1 2">
    <name type="scientific">Paecilomyces lecythidis</name>
    <dbReference type="NCBI Taxonomy" id="3004212"/>
    <lineage>
        <taxon>Eukaryota</taxon>
        <taxon>Fungi</taxon>
        <taxon>Dikarya</taxon>
        <taxon>Ascomycota</taxon>
        <taxon>Pezizomycotina</taxon>
        <taxon>Eurotiomycetes</taxon>
        <taxon>Eurotiomycetidae</taxon>
        <taxon>Eurotiales</taxon>
        <taxon>Thermoascaceae</taxon>
        <taxon>Paecilomyces</taxon>
    </lineage>
</organism>
<sequence length="425" mass="48936">MSLQNLPTEILLMCFKELDDHRDPYRFSALTNTRLTCKRFDQLVIPMLFSEITAHFMSTSLQALEKISQNPAIAACITKVNIALPCYDPAMLEDFTRFIECRIDSIDSDLPIPSDPISKKVYDNARMKCGYVQFSWGIVASGDYDDAFHVGDYDRNDYDRDVELLKEGFRQYEKIYRDQEKRKPVLLLSTIFKRLNNIQEINIDDNVSQTGYINERGALVLAWNSGYVPASQWFGKEVESNIATSWKLISDIFYCMETSSVRPTRFSLELLHPPLNSSALKQSPECLACISHVLKNTISIRIDIWTDVNEKPDDLTFLGDFLKAMCDSSSMQEFELRLPGRFFHWDATSVLPLGETTWGCLKSLTLEGTIFSHEEFQMLLRKCDKNVLERIHSEDIVIRSFSRQDFADTQRHFPNLTWTGSIKAI</sequence>